<sequence>MGDFSNSFRSNKGRDRKLEIAKGMGFNEKKTSKPKVRGKMLSSSSKFNDAEMKRRKRVAGYKMYALEGKIKASFRKGFRWIKRRCSHLIHA</sequence>
<dbReference type="OrthoDB" id="660385at2759"/>
<organism evidence="2 3">
    <name type="scientific">Cinnamomum micranthum f. kanehirae</name>
    <dbReference type="NCBI Taxonomy" id="337451"/>
    <lineage>
        <taxon>Eukaryota</taxon>
        <taxon>Viridiplantae</taxon>
        <taxon>Streptophyta</taxon>
        <taxon>Embryophyta</taxon>
        <taxon>Tracheophyta</taxon>
        <taxon>Spermatophyta</taxon>
        <taxon>Magnoliopsida</taxon>
        <taxon>Magnoliidae</taxon>
        <taxon>Laurales</taxon>
        <taxon>Lauraceae</taxon>
        <taxon>Cinnamomum</taxon>
    </lineage>
</organism>
<proteinExistence type="predicted"/>
<dbReference type="Pfam" id="PF12023">
    <property type="entry name" value="DUF3511"/>
    <property type="match status" value="1"/>
</dbReference>
<dbReference type="PANTHER" id="PTHR33193">
    <property type="entry name" value="DOMAIN PROTEIN, PUTATIVE (DUF3511)-RELATED"/>
    <property type="match status" value="1"/>
</dbReference>
<reference evidence="2 3" key="1">
    <citation type="journal article" date="2019" name="Nat. Plants">
        <title>Stout camphor tree genome fills gaps in understanding of flowering plant genome evolution.</title>
        <authorList>
            <person name="Chaw S.M."/>
            <person name="Liu Y.C."/>
            <person name="Wu Y.W."/>
            <person name="Wang H.Y."/>
            <person name="Lin C.I."/>
            <person name="Wu C.S."/>
            <person name="Ke H.M."/>
            <person name="Chang L.Y."/>
            <person name="Hsu C.Y."/>
            <person name="Yang H.T."/>
            <person name="Sudianto E."/>
            <person name="Hsu M.H."/>
            <person name="Wu K.P."/>
            <person name="Wang L.N."/>
            <person name="Leebens-Mack J.H."/>
            <person name="Tsai I.J."/>
        </authorList>
    </citation>
    <scope>NUCLEOTIDE SEQUENCE [LARGE SCALE GENOMIC DNA]</scope>
    <source>
        <strain evidence="3">cv. Chaw 1501</strain>
        <tissue evidence="2">Young leaves</tissue>
    </source>
</reference>
<dbReference type="EMBL" id="QPKB01000011">
    <property type="protein sequence ID" value="RWR95254.1"/>
    <property type="molecule type" value="Genomic_DNA"/>
</dbReference>
<evidence type="ECO:0000256" key="1">
    <source>
        <dbReference type="SAM" id="MobiDB-lite"/>
    </source>
</evidence>
<protein>
    <submittedName>
        <fullName evidence="2">DUF3511 domain-containing protein</fullName>
    </submittedName>
</protein>
<gene>
    <name evidence="2" type="ORF">CKAN_02458700</name>
</gene>
<feature type="region of interest" description="Disordered" evidence="1">
    <location>
        <begin position="23"/>
        <end position="49"/>
    </location>
</feature>
<dbReference type="Proteomes" id="UP000283530">
    <property type="component" value="Unassembled WGS sequence"/>
</dbReference>
<comment type="caution">
    <text evidence="2">The sequence shown here is derived from an EMBL/GenBank/DDBJ whole genome shotgun (WGS) entry which is preliminary data.</text>
</comment>
<evidence type="ECO:0000313" key="3">
    <source>
        <dbReference type="Proteomes" id="UP000283530"/>
    </source>
</evidence>
<dbReference type="InterPro" id="IPR021899">
    <property type="entry name" value="DUF3511"/>
</dbReference>
<dbReference type="AlphaFoldDB" id="A0A3S3N9Y5"/>
<evidence type="ECO:0000313" key="2">
    <source>
        <dbReference type="EMBL" id="RWR95254.1"/>
    </source>
</evidence>
<name>A0A3S3N9Y5_9MAGN</name>
<accession>A0A3S3N9Y5</accession>
<dbReference type="PANTHER" id="PTHR33193:SF13">
    <property type="entry name" value="EXPRESSED PROTEIN"/>
    <property type="match status" value="1"/>
</dbReference>
<keyword evidence="3" id="KW-1185">Reference proteome</keyword>